<reference evidence="1 2" key="1">
    <citation type="submission" date="2012-06" db="EMBL/GenBank/DDBJ databases">
        <title>Draft genome sequence of Lactobacillus gigeriorum CRBIP 24.85T, isolated from chicken crop.</title>
        <authorList>
            <person name="Cousin S."/>
            <person name="Ma L."/>
            <person name="Creno S."/>
            <person name="Clermont D."/>
            <person name="Loux V."/>
            <person name="Bizet C."/>
            <person name="Bouchier C."/>
        </authorList>
    </citation>
    <scope>NUCLEOTIDE SEQUENCE [LARGE SCALE GENOMIC DNA]</scope>
    <source>
        <strain evidence="2">CRBIP 24.85T</strain>
    </source>
</reference>
<dbReference type="Proteomes" id="UP000009326">
    <property type="component" value="Unassembled WGS sequence"/>
</dbReference>
<proteinExistence type="predicted"/>
<gene>
    <name evidence="1" type="ORF">BN52_03515</name>
</gene>
<accession>I7KPA9</accession>
<evidence type="ECO:0000313" key="2">
    <source>
        <dbReference type="Proteomes" id="UP000009326"/>
    </source>
</evidence>
<dbReference type="EMBL" id="CAKC01000059">
    <property type="protein sequence ID" value="CCI87239.1"/>
    <property type="molecule type" value="Genomic_DNA"/>
</dbReference>
<organism evidence="1 2">
    <name type="scientific">Lactobacillus gigeriorum DSM 23908 = CRBIP 24.85</name>
    <dbReference type="NCBI Taxonomy" id="1423751"/>
    <lineage>
        <taxon>Bacteria</taxon>
        <taxon>Bacillati</taxon>
        <taxon>Bacillota</taxon>
        <taxon>Bacilli</taxon>
        <taxon>Lactobacillales</taxon>
        <taxon>Lactobacillaceae</taxon>
        <taxon>Lactobacillus</taxon>
    </lineage>
</organism>
<evidence type="ECO:0000313" key="1">
    <source>
        <dbReference type="EMBL" id="CCI87239.1"/>
    </source>
</evidence>
<name>I7KPA9_9LACO</name>
<dbReference type="AlphaFoldDB" id="I7KPA9"/>
<protein>
    <submittedName>
        <fullName evidence="1">Uncharacterized protein</fullName>
    </submittedName>
</protein>
<sequence>MLNLPVGQMVKTPPSQGGIASSILVRVIITGI</sequence>
<comment type="caution">
    <text evidence="1">The sequence shown here is derived from an EMBL/GenBank/DDBJ whole genome shotgun (WGS) entry which is preliminary data.</text>
</comment>